<dbReference type="GO" id="GO:0016020">
    <property type="term" value="C:membrane"/>
    <property type="evidence" value="ECO:0007669"/>
    <property type="project" value="TreeGrafter"/>
</dbReference>
<dbReference type="STRING" id="1827387.A4S15_13930"/>
<comment type="similarity">
    <text evidence="1">Belongs to the short-chain dehydrogenases/reductases (SDR) family.</text>
</comment>
<comment type="caution">
    <text evidence="3">The sequence shown here is derived from an EMBL/GenBank/DDBJ whole genome shotgun (WGS) entry which is preliminary data.</text>
</comment>
<accession>A0A1W9HRT2</accession>
<dbReference type="CDD" id="cd05233">
    <property type="entry name" value="SDR_c"/>
    <property type="match status" value="1"/>
</dbReference>
<keyword evidence="2" id="KW-0560">Oxidoreductase</keyword>
<dbReference type="InterPro" id="IPR002347">
    <property type="entry name" value="SDR_fam"/>
</dbReference>
<evidence type="ECO:0000256" key="1">
    <source>
        <dbReference type="ARBA" id="ARBA00006484"/>
    </source>
</evidence>
<dbReference type="SUPFAM" id="SSF51735">
    <property type="entry name" value="NAD(P)-binding Rossmann-fold domains"/>
    <property type="match status" value="1"/>
</dbReference>
<sequence length="228" mass="23854">MQQSGDVPDLKGRLALVTGASRGLGFAAALGLARAGAHIIALARTSGGLEELDDMIHSETGTGATLVPMDVRDGEAIDRLGLTIHERWGKLDILVGNAGTLGPLSPLGHLAPKDVDELVGINLIANWRLIRSCDPLLKAAPAGRAVFITTDQAQRHDPFWGGYAMTKAALDSLALTYAAECAGTSVSVSLFDPGIMRTALRARAMPGEDAQTLPLPESAVERLLTLCA</sequence>
<evidence type="ECO:0000313" key="4">
    <source>
        <dbReference type="Proteomes" id="UP000192872"/>
    </source>
</evidence>
<evidence type="ECO:0000313" key="3">
    <source>
        <dbReference type="EMBL" id="OQW49982.1"/>
    </source>
</evidence>
<organism evidence="3 4">
    <name type="scientific">Candidatus Raskinella chloraquaticus</name>
    <dbReference type="NCBI Taxonomy" id="1951219"/>
    <lineage>
        <taxon>Bacteria</taxon>
        <taxon>Pseudomonadati</taxon>
        <taxon>Pseudomonadota</taxon>
        <taxon>Alphaproteobacteria</taxon>
        <taxon>Hyphomicrobiales</taxon>
        <taxon>Phreatobacteraceae</taxon>
        <taxon>Candidatus Raskinella</taxon>
    </lineage>
</organism>
<dbReference type="Proteomes" id="UP000192872">
    <property type="component" value="Unassembled WGS sequence"/>
</dbReference>
<protein>
    <submittedName>
        <fullName evidence="3">Oxidoreductase</fullName>
    </submittedName>
</protein>
<dbReference type="AlphaFoldDB" id="A0A1W9HRT2"/>
<gene>
    <name evidence="3" type="ORF">A4S15_13930</name>
</gene>
<dbReference type="PANTHER" id="PTHR44196:SF4">
    <property type="entry name" value="SHORT CHAIN DEHYDROGENASE"/>
    <property type="match status" value="1"/>
</dbReference>
<evidence type="ECO:0000256" key="2">
    <source>
        <dbReference type="ARBA" id="ARBA00023002"/>
    </source>
</evidence>
<dbReference type="GO" id="GO:0016491">
    <property type="term" value="F:oxidoreductase activity"/>
    <property type="evidence" value="ECO:0007669"/>
    <property type="project" value="UniProtKB-KW"/>
</dbReference>
<dbReference type="PRINTS" id="PR00081">
    <property type="entry name" value="GDHRDH"/>
</dbReference>
<dbReference type="Pfam" id="PF00106">
    <property type="entry name" value="adh_short"/>
    <property type="match status" value="1"/>
</dbReference>
<reference evidence="3 4" key="1">
    <citation type="journal article" date="2017" name="Water Res.">
        <title>Comammox in drinking water systems.</title>
        <authorList>
            <person name="Wang Y."/>
            <person name="Ma L."/>
            <person name="Mao Y."/>
            <person name="Jiang X."/>
            <person name="Xia Y."/>
            <person name="Yu K."/>
            <person name="Li B."/>
            <person name="Zhang T."/>
        </authorList>
    </citation>
    <scope>NUCLEOTIDE SEQUENCE [LARGE SCALE GENOMIC DNA]</scope>
    <source>
        <strain evidence="3">SG_bin8</strain>
    </source>
</reference>
<proteinExistence type="inferred from homology"/>
<dbReference type="EMBL" id="LWDL01000029">
    <property type="protein sequence ID" value="OQW49982.1"/>
    <property type="molecule type" value="Genomic_DNA"/>
</dbReference>
<dbReference type="InterPro" id="IPR036291">
    <property type="entry name" value="NAD(P)-bd_dom_sf"/>
</dbReference>
<name>A0A1W9HRT2_9HYPH</name>
<dbReference type="Gene3D" id="3.40.50.720">
    <property type="entry name" value="NAD(P)-binding Rossmann-like Domain"/>
    <property type="match status" value="1"/>
</dbReference>
<dbReference type="PANTHER" id="PTHR44196">
    <property type="entry name" value="DEHYDROGENASE/REDUCTASE SDR FAMILY MEMBER 7B"/>
    <property type="match status" value="1"/>
</dbReference>